<accession>A0AAP0X907</accession>
<protein>
    <submittedName>
        <fullName evidence="1">Uncharacterized protein</fullName>
    </submittedName>
</protein>
<keyword evidence="2" id="KW-1185">Reference proteome</keyword>
<sequence length="105" mass="12429">MSFDRLLLGSENGHEVAECPLMPESEADINWKFLKELLQSFDEEKLKEIVMMDQMTPSLSKYCLRKDNRNQRNQILPSGIVKLVVQQDEEKRRQVWERHSMYGSK</sequence>
<organism evidence="1 2">
    <name type="scientific">Liquidambar formosana</name>
    <name type="common">Formosan gum</name>
    <dbReference type="NCBI Taxonomy" id="63359"/>
    <lineage>
        <taxon>Eukaryota</taxon>
        <taxon>Viridiplantae</taxon>
        <taxon>Streptophyta</taxon>
        <taxon>Embryophyta</taxon>
        <taxon>Tracheophyta</taxon>
        <taxon>Spermatophyta</taxon>
        <taxon>Magnoliopsida</taxon>
        <taxon>eudicotyledons</taxon>
        <taxon>Gunneridae</taxon>
        <taxon>Pentapetalae</taxon>
        <taxon>Saxifragales</taxon>
        <taxon>Altingiaceae</taxon>
        <taxon>Liquidambar</taxon>
    </lineage>
</organism>
<gene>
    <name evidence="1" type="ORF">L1049_008214</name>
</gene>
<evidence type="ECO:0000313" key="1">
    <source>
        <dbReference type="EMBL" id="KAK9290050.1"/>
    </source>
</evidence>
<dbReference type="EMBL" id="JBBPBK010000002">
    <property type="protein sequence ID" value="KAK9290050.1"/>
    <property type="molecule type" value="Genomic_DNA"/>
</dbReference>
<reference evidence="1 2" key="1">
    <citation type="journal article" date="2024" name="Plant J.">
        <title>Genome sequences and population genomics reveal climatic adaptation and genomic divergence between two closely related sweetgum species.</title>
        <authorList>
            <person name="Xu W.Q."/>
            <person name="Ren C.Q."/>
            <person name="Zhang X.Y."/>
            <person name="Comes H.P."/>
            <person name="Liu X.H."/>
            <person name="Li Y.G."/>
            <person name="Kettle C.J."/>
            <person name="Jalonen R."/>
            <person name="Gaisberger H."/>
            <person name="Ma Y.Z."/>
            <person name="Qiu Y.X."/>
        </authorList>
    </citation>
    <scope>NUCLEOTIDE SEQUENCE [LARGE SCALE GENOMIC DNA]</scope>
    <source>
        <strain evidence="1">Hangzhou</strain>
    </source>
</reference>
<comment type="caution">
    <text evidence="1">The sequence shown here is derived from an EMBL/GenBank/DDBJ whole genome shotgun (WGS) entry which is preliminary data.</text>
</comment>
<dbReference type="AlphaFoldDB" id="A0AAP0X907"/>
<evidence type="ECO:0000313" key="2">
    <source>
        <dbReference type="Proteomes" id="UP001415857"/>
    </source>
</evidence>
<dbReference type="Proteomes" id="UP001415857">
    <property type="component" value="Unassembled WGS sequence"/>
</dbReference>
<proteinExistence type="predicted"/>
<name>A0AAP0X907_LIQFO</name>